<accession>A0A7D6Z0C2</accession>
<proteinExistence type="predicted"/>
<dbReference type="InterPro" id="IPR058489">
    <property type="entry name" value="DUF8176"/>
</dbReference>
<feature type="transmembrane region" description="Helical" evidence="2">
    <location>
        <begin position="88"/>
        <end position="106"/>
    </location>
</feature>
<feature type="domain" description="DUF8176" evidence="3">
    <location>
        <begin position="138"/>
        <end position="255"/>
    </location>
</feature>
<evidence type="ECO:0000313" key="5">
    <source>
        <dbReference type="Proteomes" id="UP000515512"/>
    </source>
</evidence>
<protein>
    <recommendedName>
        <fullName evidence="3">DUF8176 domain-containing protein</fullName>
    </recommendedName>
</protein>
<dbReference type="KEGG" id="nhu:H0264_29105"/>
<dbReference type="Pfam" id="PF26527">
    <property type="entry name" value="DUF8176"/>
    <property type="match status" value="1"/>
</dbReference>
<evidence type="ECO:0000256" key="2">
    <source>
        <dbReference type="SAM" id="Phobius"/>
    </source>
</evidence>
<evidence type="ECO:0000256" key="1">
    <source>
        <dbReference type="SAM" id="MobiDB-lite"/>
    </source>
</evidence>
<sequence>MIEQEDATESRPPMPALPVTDEPETSAPAEPGWAQWLSDDKPGVEMRKRKSRSSVEELLAEDPMAPLVVEARRRAAANRHRRQVRDRVVWATVGVLLVLVTIVGLVRSGGEQDEPETATAAVTSLETTAAVNQPGLQTWCRETTVDGRISGAGQGDTSTAPGVIMQLEYAWYVLKDPIAVRALLAPDARVASEQATRDAISAIPAGTQHCVTITALAPDRWDVTVGERHADGTQASWQQIMTTTVRDGKVLISAIIAGTE</sequence>
<evidence type="ECO:0000313" key="4">
    <source>
        <dbReference type="EMBL" id="QLY29306.1"/>
    </source>
</evidence>
<dbReference type="RefSeq" id="WP_181580510.1">
    <property type="nucleotide sequence ID" value="NZ_CP059399.1"/>
</dbReference>
<organism evidence="4 5">
    <name type="scientific">Nocardia huaxiensis</name>
    <dbReference type="NCBI Taxonomy" id="2755382"/>
    <lineage>
        <taxon>Bacteria</taxon>
        <taxon>Bacillati</taxon>
        <taxon>Actinomycetota</taxon>
        <taxon>Actinomycetes</taxon>
        <taxon>Mycobacteriales</taxon>
        <taxon>Nocardiaceae</taxon>
        <taxon>Nocardia</taxon>
    </lineage>
</organism>
<keyword evidence="2" id="KW-0812">Transmembrane</keyword>
<keyword evidence="2" id="KW-1133">Transmembrane helix</keyword>
<gene>
    <name evidence="4" type="ORF">H0264_29105</name>
</gene>
<reference evidence="4 5" key="1">
    <citation type="submission" date="2020-07" db="EMBL/GenBank/DDBJ databases">
        <authorList>
            <person name="Zhuang K."/>
            <person name="Ran Y."/>
        </authorList>
    </citation>
    <scope>NUCLEOTIDE SEQUENCE [LARGE SCALE GENOMIC DNA]</scope>
    <source>
        <strain evidence="4 5">WCH-YHL-001</strain>
    </source>
</reference>
<keyword evidence="5" id="KW-1185">Reference proteome</keyword>
<dbReference type="EMBL" id="CP059399">
    <property type="protein sequence ID" value="QLY29306.1"/>
    <property type="molecule type" value="Genomic_DNA"/>
</dbReference>
<evidence type="ECO:0000259" key="3">
    <source>
        <dbReference type="Pfam" id="PF26527"/>
    </source>
</evidence>
<name>A0A7D6Z0C2_9NOCA</name>
<keyword evidence="2" id="KW-0472">Membrane</keyword>
<feature type="region of interest" description="Disordered" evidence="1">
    <location>
        <begin position="1"/>
        <end position="45"/>
    </location>
</feature>
<dbReference type="Proteomes" id="UP000515512">
    <property type="component" value="Chromosome"/>
</dbReference>
<dbReference type="AlphaFoldDB" id="A0A7D6Z0C2"/>